<evidence type="ECO:0000259" key="4">
    <source>
        <dbReference type="PROSITE" id="PS51186"/>
    </source>
</evidence>
<dbReference type="PROSITE" id="PS51186">
    <property type="entry name" value="GNAT"/>
    <property type="match status" value="1"/>
</dbReference>
<dbReference type="InterPro" id="IPR051016">
    <property type="entry name" value="Diverse_Substrate_AcTransf"/>
</dbReference>
<keyword evidence="2" id="KW-0808">Transferase</keyword>
<dbReference type="PANTHER" id="PTHR10545">
    <property type="entry name" value="DIAMINE N-ACETYLTRANSFERASE"/>
    <property type="match status" value="1"/>
</dbReference>
<dbReference type="AlphaFoldDB" id="E4XTF8"/>
<sequence>MRRKTYLELGPCNLTKDEDWVWLRLNEPNLLKEGAKRGNEKLSKTGRKLEITLVESSDVAEILAMIKELAIYENMLEQCKMSKEWLDEDFSSGAKFAKMEGNLAVATIAKLDGVVVGYTVSIDFYTTTYGKETYLEDLYVKEAFRGQGIGSILLNSVSEASQSRAAAGLYWVCLGWNKKSLCFYEKMGANPLDVTFFRFEPEIQKWMADQI</sequence>
<dbReference type="CDD" id="cd04301">
    <property type="entry name" value="NAT_SF"/>
    <property type="match status" value="1"/>
</dbReference>
<accession>E4XTF8</accession>
<dbReference type="SUPFAM" id="SSF55729">
    <property type="entry name" value="Acyl-CoA N-acyltransferases (Nat)"/>
    <property type="match status" value="1"/>
</dbReference>
<keyword evidence="6" id="KW-1185">Reference proteome</keyword>
<dbReference type="InterPro" id="IPR016181">
    <property type="entry name" value="Acyl_CoA_acyltransferase"/>
</dbReference>
<name>E4XTF8_OIKDI</name>
<protein>
    <recommendedName>
        <fullName evidence="4">N-acetyltransferase domain-containing protein</fullName>
    </recommendedName>
</protein>
<reference evidence="5" key="1">
    <citation type="journal article" date="2010" name="Science">
        <title>Plasticity of animal genome architecture unmasked by rapid evolution of a pelagic tunicate.</title>
        <authorList>
            <person name="Denoeud F."/>
            <person name="Henriet S."/>
            <person name="Mungpakdee S."/>
            <person name="Aury J.M."/>
            <person name="Da Silva C."/>
            <person name="Brinkmann H."/>
            <person name="Mikhaleva J."/>
            <person name="Olsen L.C."/>
            <person name="Jubin C."/>
            <person name="Canestro C."/>
            <person name="Bouquet J.M."/>
            <person name="Danks G."/>
            <person name="Poulain J."/>
            <person name="Campsteijn C."/>
            <person name="Adamski M."/>
            <person name="Cross I."/>
            <person name="Yadetie F."/>
            <person name="Muffato M."/>
            <person name="Louis A."/>
            <person name="Butcher S."/>
            <person name="Tsagkogeorga G."/>
            <person name="Konrad A."/>
            <person name="Singh S."/>
            <person name="Jensen M.F."/>
            <person name="Cong E.H."/>
            <person name="Eikeseth-Otteraa H."/>
            <person name="Noel B."/>
            <person name="Anthouard V."/>
            <person name="Porcel B.M."/>
            <person name="Kachouri-Lafond R."/>
            <person name="Nishino A."/>
            <person name="Ugolini M."/>
            <person name="Chourrout P."/>
            <person name="Nishida H."/>
            <person name="Aasland R."/>
            <person name="Huzurbazar S."/>
            <person name="Westhof E."/>
            <person name="Delsuc F."/>
            <person name="Lehrach H."/>
            <person name="Reinhardt R."/>
            <person name="Weissenbach J."/>
            <person name="Roy S.W."/>
            <person name="Artiguenave F."/>
            <person name="Postlethwait J.H."/>
            <person name="Manak J.R."/>
            <person name="Thompson E.M."/>
            <person name="Jaillon O."/>
            <person name="Du Pasquier L."/>
            <person name="Boudinot P."/>
            <person name="Liberles D.A."/>
            <person name="Volff J.N."/>
            <person name="Philippe H."/>
            <person name="Lenhard B."/>
            <person name="Roest Crollius H."/>
            <person name="Wincker P."/>
            <person name="Chourrout D."/>
        </authorList>
    </citation>
    <scope>NUCLEOTIDE SEQUENCE [LARGE SCALE GENOMIC DNA]</scope>
</reference>
<dbReference type="Proteomes" id="UP000001307">
    <property type="component" value="Unassembled WGS sequence"/>
</dbReference>
<keyword evidence="3" id="KW-0012">Acyltransferase</keyword>
<dbReference type="InParanoid" id="E4XTF8"/>
<organism evidence="5">
    <name type="scientific">Oikopleura dioica</name>
    <name type="common">Tunicate</name>
    <dbReference type="NCBI Taxonomy" id="34765"/>
    <lineage>
        <taxon>Eukaryota</taxon>
        <taxon>Metazoa</taxon>
        <taxon>Chordata</taxon>
        <taxon>Tunicata</taxon>
        <taxon>Appendicularia</taxon>
        <taxon>Copelata</taxon>
        <taxon>Oikopleuridae</taxon>
        <taxon>Oikopleura</taxon>
    </lineage>
</organism>
<gene>
    <name evidence="5" type="ORF">GSOID_T00003763001</name>
</gene>
<evidence type="ECO:0000313" key="6">
    <source>
        <dbReference type="Proteomes" id="UP000001307"/>
    </source>
</evidence>
<dbReference type="PANTHER" id="PTHR10545:SF29">
    <property type="entry name" value="GH14572P-RELATED"/>
    <property type="match status" value="1"/>
</dbReference>
<dbReference type="Gene3D" id="3.40.630.30">
    <property type="match status" value="1"/>
</dbReference>
<comment type="similarity">
    <text evidence="1">Belongs to the acetyltransferase family.</text>
</comment>
<dbReference type="EMBL" id="FN653155">
    <property type="protein sequence ID" value="CBY13020.1"/>
    <property type="molecule type" value="Genomic_DNA"/>
</dbReference>
<evidence type="ECO:0000256" key="1">
    <source>
        <dbReference type="ARBA" id="ARBA00008694"/>
    </source>
</evidence>
<evidence type="ECO:0000256" key="2">
    <source>
        <dbReference type="ARBA" id="ARBA00022679"/>
    </source>
</evidence>
<feature type="domain" description="N-acetyltransferase" evidence="4">
    <location>
        <begin position="49"/>
        <end position="211"/>
    </location>
</feature>
<dbReference type="GO" id="GO:0008080">
    <property type="term" value="F:N-acetyltransferase activity"/>
    <property type="evidence" value="ECO:0007669"/>
    <property type="project" value="UniProtKB-ARBA"/>
</dbReference>
<proteinExistence type="inferred from homology"/>
<evidence type="ECO:0000256" key="3">
    <source>
        <dbReference type="ARBA" id="ARBA00023315"/>
    </source>
</evidence>
<dbReference type="Pfam" id="PF00583">
    <property type="entry name" value="Acetyltransf_1"/>
    <property type="match status" value="1"/>
</dbReference>
<evidence type="ECO:0000313" key="5">
    <source>
        <dbReference type="EMBL" id="CBY13020.1"/>
    </source>
</evidence>
<dbReference type="FunCoup" id="E4XTF8">
    <property type="interactions" value="24"/>
</dbReference>
<dbReference type="InterPro" id="IPR000182">
    <property type="entry name" value="GNAT_dom"/>
</dbReference>
<dbReference type="OrthoDB" id="7305308at2759"/>